<dbReference type="SUPFAM" id="SSF55874">
    <property type="entry name" value="ATPase domain of HSP90 chaperone/DNA topoisomerase II/histidine kinase"/>
    <property type="match status" value="1"/>
</dbReference>
<keyword evidence="6 17" id="KW-0597">Phosphoprotein</keyword>
<dbReference type="RefSeq" id="WP_097191509.1">
    <property type="nucleotide sequence ID" value="NZ_OBKZ01000010.1"/>
</dbReference>
<dbReference type="GO" id="GO:0005524">
    <property type="term" value="F:ATP binding"/>
    <property type="evidence" value="ECO:0007669"/>
    <property type="project" value="UniProtKB-KW"/>
</dbReference>
<dbReference type="SUPFAM" id="SSF47384">
    <property type="entry name" value="Homodimeric domain of signal transducing histidine kinase"/>
    <property type="match status" value="1"/>
</dbReference>
<dbReference type="InterPro" id="IPR001789">
    <property type="entry name" value="Sig_transdc_resp-reg_receiver"/>
</dbReference>
<keyword evidence="13 19" id="KW-1133">Transmembrane helix</keyword>
<dbReference type="EC" id="2.7.13.3" evidence="3"/>
<dbReference type="InterPro" id="IPR005467">
    <property type="entry name" value="His_kinase_dom"/>
</dbReference>
<evidence type="ECO:0000256" key="16">
    <source>
        <dbReference type="PROSITE-ProRule" id="PRU00110"/>
    </source>
</evidence>
<dbReference type="InterPro" id="IPR001638">
    <property type="entry name" value="Solute-binding_3/MltF_N"/>
</dbReference>
<dbReference type="Gene3D" id="1.20.120.160">
    <property type="entry name" value="HPT domain"/>
    <property type="match status" value="1"/>
</dbReference>
<name>A0AAX2H3Z7_9PSED</name>
<dbReference type="SUPFAM" id="SSF52172">
    <property type="entry name" value="CheY-like"/>
    <property type="match status" value="1"/>
</dbReference>
<dbReference type="Pfam" id="PF02518">
    <property type="entry name" value="HATPase_c"/>
    <property type="match status" value="1"/>
</dbReference>
<keyword evidence="9" id="KW-0732">Signal</keyword>
<evidence type="ECO:0000256" key="14">
    <source>
        <dbReference type="ARBA" id="ARBA00023012"/>
    </source>
</evidence>
<dbReference type="Pfam" id="PF00512">
    <property type="entry name" value="HisKA"/>
    <property type="match status" value="1"/>
</dbReference>
<keyword evidence="7" id="KW-0808">Transferase</keyword>
<dbReference type="EMBL" id="OBKZ01000010">
    <property type="protein sequence ID" value="SOB50740.1"/>
    <property type="molecule type" value="Genomic_DNA"/>
</dbReference>
<comment type="caution">
    <text evidence="23">The sequence shown here is derived from an EMBL/GenBank/DDBJ whole genome shotgun (WGS) entry which is preliminary data.</text>
</comment>
<dbReference type="AlphaFoldDB" id="A0AAX2H3Z7"/>
<dbReference type="InterPro" id="IPR036890">
    <property type="entry name" value="HATPase_C_sf"/>
</dbReference>
<evidence type="ECO:0000256" key="8">
    <source>
        <dbReference type="ARBA" id="ARBA00022692"/>
    </source>
</evidence>
<dbReference type="InterPro" id="IPR049870">
    <property type="entry name" value="BvgS-like_periplasmic1"/>
</dbReference>
<dbReference type="Pfam" id="PF00072">
    <property type="entry name" value="Response_reg"/>
    <property type="match status" value="1"/>
</dbReference>
<evidence type="ECO:0000256" key="2">
    <source>
        <dbReference type="ARBA" id="ARBA00004429"/>
    </source>
</evidence>
<evidence type="ECO:0000256" key="5">
    <source>
        <dbReference type="ARBA" id="ARBA00022519"/>
    </source>
</evidence>
<dbReference type="SUPFAM" id="SSF53850">
    <property type="entry name" value="Periplasmic binding protein-like II"/>
    <property type="match status" value="2"/>
</dbReference>
<dbReference type="PRINTS" id="PR00344">
    <property type="entry name" value="BCTRLSENSOR"/>
</dbReference>
<dbReference type="PANTHER" id="PTHR43047:SF72">
    <property type="entry name" value="OSMOSENSING HISTIDINE PROTEIN KINASE SLN1"/>
    <property type="match status" value="1"/>
</dbReference>
<dbReference type="InterPro" id="IPR003661">
    <property type="entry name" value="HisK_dim/P_dom"/>
</dbReference>
<dbReference type="InterPro" id="IPR049871">
    <property type="entry name" value="BvgS-like_periplasmic2"/>
</dbReference>
<keyword evidence="10" id="KW-0547">Nucleotide-binding</keyword>
<dbReference type="SMART" id="SM00388">
    <property type="entry name" value="HisKA"/>
    <property type="match status" value="1"/>
</dbReference>
<evidence type="ECO:0000256" key="13">
    <source>
        <dbReference type="ARBA" id="ARBA00022989"/>
    </source>
</evidence>
<evidence type="ECO:0000256" key="1">
    <source>
        <dbReference type="ARBA" id="ARBA00000085"/>
    </source>
</evidence>
<feature type="domain" description="Response regulatory" evidence="21">
    <location>
        <begin position="839"/>
        <end position="958"/>
    </location>
</feature>
<evidence type="ECO:0000313" key="23">
    <source>
        <dbReference type="EMBL" id="SOB50740.1"/>
    </source>
</evidence>
<evidence type="ECO:0000313" key="24">
    <source>
        <dbReference type="Proteomes" id="UP000219564"/>
    </source>
</evidence>
<keyword evidence="18" id="KW-0175">Coiled coil</keyword>
<comment type="catalytic activity">
    <reaction evidence="1">
        <text>ATP + protein L-histidine = ADP + protein N-phospho-L-histidine.</text>
        <dbReference type="EC" id="2.7.13.3"/>
    </reaction>
</comment>
<dbReference type="CDD" id="cd13707">
    <property type="entry name" value="PBP2_BvgS_D2"/>
    <property type="match status" value="1"/>
</dbReference>
<accession>A0AAX2H3Z7</accession>
<dbReference type="CDD" id="cd13705">
    <property type="entry name" value="PBP2_BvgS_D1"/>
    <property type="match status" value="1"/>
</dbReference>
<dbReference type="SMART" id="SM00387">
    <property type="entry name" value="HATPase_c"/>
    <property type="match status" value="1"/>
</dbReference>
<dbReference type="GO" id="GO:0000155">
    <property type="term" value="F:phosphorelay sensor kinase activity"/>
    <property type="evidence" value="ECO:0007669"/>
    <property type="project" value="InterPro"/>
</dbReference>
<keyword evidence="5" id="KW-0997">Cell inner membrane</keyword>
<dbReference type="GO" id="GO:0005886">
    <property type="term" value="C:plasma membrane"/>
    <property type="evidence" value="ECO:0007669"/>
    <property type="project" value="UniProtKB-SubCell"/>
</dbReference>
<evidence type="ECO:0000256" key="15">
    <source>
        <dbReference type="ARBA" id="ARBA00023136"/>
    </source>
</evidence>
<feature type="domain" description="HPt" evidence="22">
    <location>
        <begin position="984"/>
        <end position="1077"/>
    </location>
</feature>
<evidence type="ECO:0000259" key="22">
    <source>
        <dbReference type="PROSITE" id="PS50894"/>
    </source>
</evidence>
<evidence type="ECO:0000256" key="17">
    <source>
        <dbReference type="PROSITE-ProRule" id="PRU00169"/>
    </source>
</evidence>
<evidence type="ECO:0000256" key="4">
    <source>
        <dbReference type="ARBA" id="ARBA00022475"/>
    </source>
</evidence>
<keyword evidence="12" id="KW-0067">ATP-binding</keyword>
<evidence type="ECO:0000256" key="9">
    <source>
        <dbReference type="ARBA" id="ARBA00022729"/>
    </source>
</evidence>
<evidence type="ECO:0000259" key="20">
    <source>
        <dbReference type="PROSITE" id="PS50109"/>
    </source>
</evidence>
<evidence type="ECO:0000256" key="19">
    <source>
        <dbReference type="SAM" id="Phobius"/>
    </source>
</evidence>
<dbReference type="SMART" id="SM00062">
    <property type="entry name" value="PBPb"/>
    <property type="match status" value="2"/>
</dbReference>
<dbReference type="Pfam" id="PF00497">
    <property type="entry name" value="SBP_bac_3"/>
    <property type="match status" value="2"/>
</dbReference>
<evidence type="ECO:0000256" key="12">
    <source>
        <dbReference type="ARBA" id="ARBA00022840"/>
    </source>
</evidence>
<dbReference type="SMART" id="SM00448">
    <property type="entry name" value="REC"/>
    <property type="match status" value="1"/>
</dbReference>
<dbReference type="PROSITE" id="PS50109">
    <property type="entry name" value="HIS_KIN"/>
    <property type="match status" value="1"/>
</dbReference>
<sequence>MNALILRAWAGMVVLVFGWPQAFADPSVQTLQLLGRSNVEEYNVALEAADEHWLEQKGVLRLGVSAPDNMPFELAEDEQYLEGITADYAQLLSQLLHIAIDVRRYPSRPLAVQALKQGEVDLLGSANDFEAQDSALKLTQAYAEDAPTLVTRTARKGHLPADLAGLRVALLDHYLQPQKVQAFYPKAILQLYPSTLTAIGAVAFGQADVYLGDFIGANYLINRNYLNNVQLADFSRMEVTPFSFALERDNTRLLGIVNAALSAIPSSERMTILRRWSSEGPQVSGHWRLNLSSNEQRWLNEHPRLKVAINDHYLPLSFIDEQGAFKGVSADVLLNISARTGLVFEPVTGNSVEELIALVTTGEADLMGAFTPSNAREGQLRFSRPYLTTPFVLVTRVGPGSPTTLDQMAGQRVAMVRGTVLREFVLHHYPQVQVLEVENAWEAMNKVAQGEAAAAVNALISARYMISRYFREQLHITSTVGTQPAHIGFATARHSSELSSILDKALLSISPEEMGALTQRWRTTGQETDSYWLRNRAAILQGFAIAAVLLAVALGWIAYLRRAVIKRQQLLEQLQAAKQSADEANRAKTTFLATMSHEIRTPMNAVIGMLELAMKKAEQGVLDRFAIEVASGSARELLALIGDILDIARIESGHLSLSPERANIQALVASVLRMFDGLARQKRLNLVSHVVCEVPETDAWIDPMRFKQIVSNLLSNAIKFTDAGDVKLALRVTPGRDPSRLSVRVRVNDTGMGISEADQSRLFSPFIQASNNTQSARSGSGLGLVICRTLCEMMGGTLRLQSVLGQGTQVEVLLQVPRLEPIAMPIEPESAPLQSRSLTILVVDDYPANRLLLAQQMRYLGHQVVDAEHGARGLERWHARSFDVVITDCNMPVMNGYDLARAIREQEHLLGMKPCLILGFTANAQPEEVDRCLEAGMDKCLFKPISLKDLSDCLASVGGEETDALCGAAPEIDLRYLRETSQGDDAQVQKMLAALAASNQQDMARLLAMFVAGDRKGLMGLAHGVKGGARLIDARDVIHQCERLEDACAASHAPELTETVDALYQSMERLDELLAPYLDDDESGA</sequence>
<evidence type="ECO:0000256" key="18">
    <source>
        <dbReference type="SAM" id="Coils"/>
    </source>
</evidence>
<dbReference type="PANTHER" id="PTHR43047">
    <property type="entry name" value="TWO-COMPONENT HISTIDINE PROTEIN KINASE"/>
    <property type="match status" value="1"/>
</dbReference>
<dbReference type="InterPro" id="IPR008207">
    <property type="entry name" value="Sig_transdc_His_kin_Hpt_dom"/>
</dbReference>
<evidence type="ECO:0000256" key="3">
    <source>
        <dbReference type="ARBA" id="ARBA00012438"/>
    </source>
</evidence>
<dbReference type="InterPro" id="IPR036641">
    <property type="entry name" value="HPT_dom_sf"/>
</dbReference>
<dbReference type="InterPro" id="IPR011006">
    <property type="entry name" value="CheY-like_superfamily"/>
</dbReference>
<feature type="transmembrane region" description="Helical" evidence="19">
    <location>
        <begin position="538"/>
        <end position="560"/>
    </location>
</feature>
<dbReference type="CDD" id="cd00088">
    <property type="entry name" value="HPT"/>
    <property type="match status" value="1"/>
</dbReference>
<evidence type="ECO:0000256" key="10">
    <source>
        <dbReference type="ARBA" id="ARBA00022741"/>
    </source>
</evidence>
<evidence type="ECO:0000256" key="11">
    <source>
        <dbReference type="ARBA" id="ARBA00022777"/>
    </source>
</evidence>
<feature type="modified residue" description="4-aspartylphosphate" evidence="17">
    <location>
        <position position="888"/>
    </location>
</feature>
<dbReference type="InterPro" id="IPR036097">
    <property type="entry name" value="HisK_dim/P_sf"/>
</dbReference>
<proteinExistence type="predicted"/>
<evidence type="ECO:0000259" key="21">
    <source>
        <dbReference type="PROSITE" id="PS50110"/>
    </source>
</evidence>
<dbReference type="CDD" id="cd17546">
    <property type="entry name" value="REC_hyHK_CKI1_RcsC-like"/>
    <property type="match status" value="1"/>
</dbReference>
<gene>
    <name evidence="23" type="ORF">PLUA15_180191</name>
</gene>
<keyword evidence="8 19" id="KW-0812">Transmembrane</keyword>
<dbReference type="Pfam" id="PF01627">
    <property type="entry name" value="Hpt"/>
    <property type="match status" value="1"/>
</dbReference>
<dbReference type="PROSITE" id="PS50894">
    <property type="entry name" value="HPT"/>
    <property type="match status" value="1"/>
</dbReference>
<dbReference type="SUPFAM" id="SSF47226">
    <property type="entry name" value="Histidine-containing phosphotransfer domain, HPT domain"/>
    <property type="match status" value="1"/>
</dbReference>
<reference evidence="23 24" key="1">
    <citation type="submission" date="2017-08" db="EMBL/GenBank/DDBJ databases">
        <authorList>
            <person name="Chaillou S."/>
        </authorList>
    </citation>
    <scope>NUCLEOTIDE SEQUENCE [LARGE SCALE GENOMIC DNA]</scope>
    <source>
        <strain evidence="23 24">MFPA15A1205</strain>
    </source>
</reference>
<dbReference type="CDD" id="cd00082">
    <property type="entry name" value="HisKA"/>
    <property type="match status" value="1"/>
</dbReference>
<protein>
    <recommendedName>
        <fullName evidence="3">histidine kinase</fullName>
        <ecNumber evidence="3">2.7.13.3</ecNumber>
    </recommendedName>
</protein>
<dbReference type="Proteomes" id="UP000219564">
    <property type="component" value="Unassembled WGS sequence"/>
</dbReference>
<dbReference type="FunFam" id="3.30.565.10:FF:000010">
    <property type="entry name" value="Sensor histidine kinase RcsC"/>
    <property type="match status" value="1"/>
</dbReference>
<evidence type="ECO:0000256" key="7">
    <source>
        <dbReference type="ARBA" id="ARBA00022679"/>
    </source>
</evidence>
<dbReference type="Gene3D" id="1.10.287.130">
    <property type="match status" value="1"/>
</dbReference>
<dbReference type="CDD" id="cd16922">
    <property type="entry name" value="HATPase_EvgS-ArcB-TorS-like"/>
    <property type="match status" value="1"/>
</dbReference>
<dbReference type="GO" id="GO:0009927">
    <property type="term" value="F:histidine phosphotransfer kinase activity"/>
    <property type="evidence" value="ECO:0007669"/>
    <property type="project" value="TreeGrafter"/>
</dbReference>
<dbReference type="PROSITE" id="PS50110">
    <property type="entry name" value="RESPONSE_REGULATORY"/>
    <property type="match status" value="1"/>
</dbReference>
<dbReference type="InterPro" id="IPR003594">
    <property type="entry name" value="HATPase_dom"/>
</dbReference>
<dbReference type="Gene3D" id="3.30.565.10">
    <property type="entry name" value="Histidine kinase-like ATPase, C-terminal domain"/>
    <property type="match status" value="1"/>
</dbReference>
<dbReference type="InterPro" id="IPR004358">
    <property type="entry name" value="Sig_transdc_His_kin-like_C"/>
</dbReference>
<comment type="subcellular location">
    <subcellularLocation>
        <location evidence="2">Cell inner membrane</location>
        <topology evidence="2">Multi-pass membrane protein</topology>
    </subcellularLocation>
</comment>
<dbReference type="Gene3D" id="3.40.50.2300">
    <property type="match status" value="1"/>
</dbReference>
<keyword evidence="15 19" id="KW-0472">Membrane</keyword>
<feature type="coiled-coil region" evidence="18">
    <location>
        <begin position="560"/>
        <end position="587"/>
    </location>
</feature>
<organism evidence="23 24">
    <name type="scientific">Pseudomonas lundensis</name>
    <dbReference type="NCBI Taxonomy" id="86185"/>
    <lineage>
        <taxon>Bacteria</taxon>
        <taxon>Pseudomonadati</taxon>
        <taxon>Pseudomonadota</taxon>
        <taxon>Gammaproteobacteria</taxon>
        <taxon>Pseudomonadales</taxon>
        <taxon>Pseudomonadaceae</taxon>
        <taxon>Pseudomonas</taxon>
    </lineage>
</organism>
<feature type="modified residue" description="Phosphohistidine" evidence="16">
    <location>
        <position position="1023"/>
    </location>
</feature>
<keyword evidence="14" id="KW-0902">Two-component regulatory system</keyword>
<feature type="domain" description="Histidine kinase" evidence="20">
    <location>
        <begin position="594"/>
        <end position="818"/>
    </location>
</feature>
<dbReference type="Gene3D" id="3.40.190.10">
    <property type="entry name" value="Periplasmic binding protein-like II"/>
    <property type="match status" value="4"/>
</dbReference>
<evidence type="ECO:0000256" key="6">
    <source>
        <dbReference type="ARBA" id="ARBA00022553"/>
    </source>
</evidence>
<keyword evidence="4" id="KW-1003">Cell membrane</keyword>
<keyword evidence="11 23" id="KW-0418">Kinase</keyword>